<gene>
    <name evidence="2" type="ORF">HCB27_03170</name>
</gene>
<name>A0A7X0Z4F4_9LIST</name>
<dbReference type="Proteomes" id="UP000541735">
    <property type="component" value="Unassembled WGS sequence"/>
</dbReference>
<organism evidence="2 3">
    <name type="scientific">Listeria booriae</name>
    <dbReference type="NCBI Taxonomy" id="1552123"/>
    <lineage>
        <taxon>Bacteria</taxon>
        <taxon>Bacillati</taxon>
        <taxon>Bacillota</taxon>
        <taxon>Bacilli</taxon>
        <taxon>Bacillales</taxon>
        <taxon>Listeriaceae</taxon>
        <taxon>Listeria</taxon>
    </lineage>
</organism>
<comment type="caution">
    <text evidence="2">The sequence shown here is derived from an EMBL/GenBank/DDBJ whole genome shotgun (WGS) entry which is preliminary data.</text>
</comment>
<sequence>MQKGRAPYCHDESKIELHHTIQIETGNGELAKYNDERMFLNE</sequence>
<dbReference type="InterPro" id="IPR026834">
    <property type="entry name" value="LHH"/>
</dbReference>
<dbReference type="AlphaFoldDB" id="A0A7X0Z4F4"/>
<dbReference type="EMBL" id="JAARYD010000002">
    <property type="protein sequence ID" value="MBC2175607.1"/>
    <property type="molecule type" value="Genomic_DNA"/>
</dbReference>
<dbReference type="Pfam" id="PF14411">
    <property type="entry name" value="LHH"/>
    <property type="match status" value="1"/>
</dbReference>
<reference evidence="2 3" key="1">
    <citation type="submission" date="2020-03" db="EMBL/GenBank/DDBJ databases">
        <title>Soil Listeria distribution.</title>
        <authorList>
            <person name="Liao J."/>
            <person name="Wiedmann M."/>
        </authorList>
    </citation>
    <scope>NUCLEOTIDE SEQUENCE [LARGE SCALE GENOMIC DNA]</scope>
    <source>
        <strain evidence="2 3">FSL L7-0259</strain>
    </source>
</reference>
<evidence type="ECO:0000313" key="2">
    <source>
        <dbReference type="EMBL" id="MBC2175607.1"/>
    </source>
</evidence>
<feature type="domain" description="LHH" evidence="1">
    <location>
        <begin position="1"/>
        <end position="27"/>
    </location>
</feature>
<accession>A0A7X0Z4F4</accession>
<evidence type="ECO:0000259" key="1">
    <source>
        <dbReference type="Pfam" id="PF14411"/>
    </source>
</evidence>
<protein>
    <recommendedName>
        <fullName evidence="1">LHH domain-containing protein</fullName>
    </recommendedName>
</protein>
<proteinExistence type="predicted"/>
<evidence type="ECO:0000313" key="3">
    <source>
        <dbReference type="Proteomes" id="UP000541735"/>
    </source>
</evidence>